<dbReference type="InterPro" id="IPR001680">
    <property type="entry name" value="WD40_rpt"/>
</dbReference>
<organism evidence="3 4">
    <name type="scientific">Eleusine coracana subsp. coracana</name>
    <dbReference type="NCBI Taxonomy" id="191504"/>
    <lineage>
        <taxon>Eukaryota</taxon>
        <taxon>Viridiplantae</taxon>
        <taxon>Streptophyta</taxon>
        <taxon>Embryophyta</taxon>
        <taxon>Tracheophyta</taxon>
        <taxon>Spermatophyta</taxon>
        <taxon>Magnoliopsida</taxon>
        <taxon>Liliopsida</taxon>
        <taxon>Poales</taxon>
        <taxon>Poaceae</taxon>
        <taxon>PACMAD clade</taxon>
        <taxon>Chloridoideae</taxon>
        <taxon>Cynodonteae</taxon>
        <taxon>Eleusininae</taxon>
        <taxon>Eleusine</taxon>
    </lineage>
</organism>
<dbReference type="InterPro" id="IPR000719">
    <property type="entry name" value="Prot_kinase_dom"/>
</dbReference>
<dbReference type="Proteomes" id="UP001054889">
    <property type="component" value="Unassembled WGS sequence"/>
</dbReference>
<dbReference type="InterPro" id="IPR036322">
    <property type="entry name" value="WD40_repeat_dom_sf"/>
</dbReference>
<evidence type="ECO:0000256" key="1">
    <source>
        <dbReference type="PROSITE-ProRule" id="PRU00221"/>
    </source>
</evidence>
<name>A0AAV5D9M2_ELECO</name>
<dbReference type="PROSITE" id="PS50011">
    <property type="entry name" value="PROTEIN_KINASE_DOM"/>
    <property type="match status" value="1"/>
</dbReference>
<reference evidence="3" key="1">
    <citation type="journal article" date="2018" name="DNA Res.">
        <title>Multiple hybrid de novo genome assembly of finger millet, an orphan allotetraploid crop.</title>
        <authorList>
            <person name="Hatakeyama M."/>
            <person name="Aluri S."/>
            <person name="Balachadran M.T."/>
            <person name="Sivarajan S.R."/>
            <person name="Patrignani A."/>
            <person name="Gruter S."/>
            <person name="Poveda L."/>
            <person name="Shimizu-Inatsugi R."/>
            <person name="Baeten J."/>
            <person name="Francoijs K.J."/>
            <person name="Nataraja K.N."/>
            <person name="Reddy Y.A.N."/>
            <person name="Phadnis S."/>
            <person name="Ravikumar R.L."/>
            <person name="Schlapbach R."/>
            <person name="Sreeman S.M."/>
            <person name="Shimizu K.K."/>
        </authorList>
    </citation>
    <scope>NUCLEOTIDE SEQUENCE</scope>
</reference>
<gene>
    <name evidence="3" type="primary">ga24707</name>
    <name evidence="3" type="ORF">PR202_ga24707</name>
</gene>
<feature type="repeat" description="WD" evidence="1">
    <location>
        <begin position="235"/>
        <end position="267"/>
    </location>
</feature>
<dbReference type="SUPFAM" id="SSF50978">
    <property type="entry name" value="WD40 repeat-like"/>
    <property type="match status" value="1"/>
</dbReference>
<dbReference type="SMART" id="SM00320">
    <property type="entry name" value="WD40"/>
    <property type="match status" value="2"/>
</dbReference>
<dbReference type="PANTHER" id="PTHR45707:SF81">
    <property type="entry name" value="PROTEIN KINASE DOMAIN-CONTAINING PROTEIN"/>
    <property type="match status" value="1"/>
</dbReference>
<dbReference type="SUPFAM" id="SSF56112">
    <property type="entry name" value="Protein kinase-like (PK-like)"/>
    <property type="match status" value="1"/>
</dbReference>
<dbReference type="InterPro" id="IPR011009">
    <property type="entry name" value="Kinase-like_dom_sf"/>
</dbReference>
<evidence type="ECO:0000313" key="4">
    <source>
        <dbReference type="Proteomes" id="UP001054889"/>
    </source>
</evidence>
<keyword evidence="4" id="KW-1185">Reference proteome</keyword>
<dbReference type="Gene3D" id="1.10.510.10">
    <property type="entry name" value="Transferase(Phosphotransferase) domain 1"/>
    <property type="match status" value="1"/>
</dbReference>
<proteinExistence type="predicted"/>
<dbReference type="EMBL" id="BQKI01000013">
    <property type="protein sequence ID" value="GJN06930.1"/>
    <property type="molecule type" value="Genomic_DNA"/>
</dbReference>
<dbReference type="GO" id="GO:0005524">
    <property type="term" value="F:ATP binding"/>
    <property type="evidence" value="ECO:0007669"/>
    <property type="project" value="InterPro"/>
</dbReference>
<dbReference type="Pfam" id="PF00400">
    <property type="entry name" value="WD40"/>
    <property type="match status" value="1"/>
</dbReference>
<accession>A0AAV5D9M2</accession>
<dbReference type="AlphaFoldDB" id="A0AAV5D9M2"/>
<keyword evidence="1" id="KW-0853">WD repeat</keyword>
<dbReference type="GO" id="GO:0004672">
    <property type="term" value="F:protein kinase activity"/>
    <property type="evidence" value="ECO:0007669"/>
    <property type="project" value="InterPro"/>
</dbReference>
<evidence type="ECO:0000259" key="2">
    <source>
        <dbReference type="PROSITE" id="PS50011"/>
    </source>
</evidence>
<protein>
    <recommendedName>
        <fullName evidence="2">Protein kinase domain-containing protein</fullName>
    </recommendedName>
</protein>
<dbReference type="PROSITE" id="PS50082">
    <property type="entry name" value="WD_REPEATS_2"/>
    <property type="match status" value="1"/>
</dbReference>
<dbReference type="PANTHER" id="PTHR45707">
    <property type="entry name" value="C2 CALCIUM/LIPID-BINDING PLANT PHOSPHORIBOSYLTRANSFERASE FAMILY PROTEIN"/>
    <property type="match status" value="1"/>
</dbReference>
<comment type="caution">
    <text evidence="3">The sequence shown here is derived from an EMBL/GenBank/DDBJ whole genome shotgun (WGS) entry which is preliminary data.</text>
</comment>
<feature type="domain" description="Protein kinase" evidence="2">
    <location>
        <begin position="1"/>
        <end position="169"/>
    </location>
</feature>
<dbReference type="Pfam" id="PF00069">
    <property type="entry name" value="Pkinase"/>
    <property type="match status" value="1"/>
</dbReference>
<dbReference type="Gene3D" id="2.130.10.10">
    <property type="entry name" value="YVTN repeat-like/Quinoprotein amine dehydrogenase"/>
    <property type="match status" value="1"/>
</dbReference>
<reference evidence="3" key="2">
    <citation type="submission" date="2021-12" db="EMBL/GenBank/DDBJ databases">
        <title>Resequencing data analysis of finger millet.</title>
        <authorList>
            <person name="Hatakeyama M."/>
            <person name="Aluri S."/>
            <person name="Balachadran M.T."/>
            <person name="Sivarajan S.R."/>
            <person name="Poveda L."/>
            <person name="Shimizu-Inatsugi R."/>
            <person name="Schlapbach R."/>
            <person name="Sreeman S.M."/>
            <person name="Shimizu K.K."/>
        </authorList>
    </citation>
    <scope>NUCLEOTIDE SEQUENCE</scope>
</reference>
<dbReference type="PROSITE" id="PS50294">
    <property type="entry name" value="WD_REPEATS_REGION"/>
    <property type="match status" value="1"/>
</dbReference>
<dbReference type="InterPro" id="IPR015943">
    <property type="entry name" value="WD40/YVTN_repeat-like_dom_sf"/>
</dbReference>
<sequence length="282" mass="32136">MTMARRDGCTSHGFIAVTNVELQANRVSVPEVQEAGAFMSGYMAPEYLMKGIFSPKADIFSFGNIIIEIITGSKDYPMIEYQLDRLPSTDKIITGEMDDRMRDDMSQQLFIDNVLGRWTNTFQSESKYSSPEMRTQQVKQCMTVALKCLDPDMKKRPNARDIMEMLGAVETSKMDPGDLRNSPVDQEAVQPSEFLALEGVSAAVFIERMEWFVTGDYEGYIKVYCYSTMRQLKVLKAHESVVTSLDIHPTEPYVLSAAQDNHVKLWDWKKDWACVRAFEARL</sequence>
<evidence type="ECO:0000313" key="3">
    <source>
        <dbReference type="EMBL" id="GJN06930.1"/>
    </source>
</evidence>